<dbReference type="GO" id="GO:0003676">
    <property type="term" value="F:nucleic acid binding"/>
    <property type="evidence" value="ECO:0007669"/>
    <property type="project" value="InterPro"/>
</dbReference>
<dbReference type="InterPro" id="IPR052929">
    <property type="entry name" value="RNase_H-like_EbsB-rel"/>
</dbReference>
<dbReference type="CDD" id="cd06222">
    <property type="entry name" value="RNase_H_like"/>
    <property type="match status" value="1"/>
</dbReference>
<organism evidence="3 4">
    <name type="scientific">Raphanus sativus</name>
    <name type="common">Radish</name>
    <name type="synonym">Raphanus raphanistrum var. sativus</name>
    <dbReference type="NCBI Taxonomy" id="3726"/>
    <lineage>
        <taxon>Eukaryota</taxon>
        <taxon>Viridiplantae</taxon>
        <taxon>Streptophyta</taxon>
        <taxon>Embryophyta</taxon>
        <taxon>Tracheophyta</taxon>
        <taxon>Spermatophyta</taxon>
        <taxon>Magnoliopsida</taxon>
        <taxon>eudicotyledons</taxon>
        <taxon>Gunneridae</taxon>
        <taxon>Pentapetalae</taxon>
        <taxon>rosids</taxon>
        <taxon>malvids</taxon>
        <taxon>Brassicales</taxon>
        <taxon>Brassicaceae</taxon>
        <taxon>Brassiceae</taxon>
        <taxon>Raphanus</taxon>
    </lineage>
</organism>
<keyword evidence="1" id="KW-0812">Transmembrane</keyword>
<dbReference type="InterPro" id="IPR036397">
    <property type="entry name" value="RNaseH_sf"/>
</dbReference>
<evidence type="ECO:0000256" key="1">
    <source>
        <dbReference type="SAM" id="Phobius"/>
    </source>
</evidence>
<proteinExistence type="predicted"/>
<dbReference type="Gene3D" id="3.30.420.10">
    <property type="entry name" value="Ribonuclease H-like superfamily/Ribonuclease H"/>
    <property type="match status" value="1"/>
</dbReference>
<dbReference type="OrthoDB" id="1712133at2759"/>
<sequence length="235" mass="26431">MQIDPSQLVSFKEALILSSTWIALPPYGFTSNILPWICWFIWTSRNRLIFEKRASTPREIVLSAITAVKDWDLAQAKTNNYSIALPISSGFSSQQNPQLPPIYCNTDAAWRADSRNAGLAWVFSDHEGHELNRGSQFQDNVSSPCMAEALAVRSALLHAAEINITSIWLRSDSQVLIGAITSGRHPTELYGVLSDIAEIAKSSFSFYRFFFHQKRVKWASGLKCKGPFAFWPKLM</sequence>
<name>A0A6J0N6B5_RAPSA</name>
<keyword evidence="1" id="KW-1133">Transmembrane helix</keyword>
<evidence type="ECO:0000259" key="2">
    <source>
        <dbReference type="Pfam" id="PF13456"/>
    </source>
</evidence>
<reference evidence="3" key="1">
    <citation type="journal article" date="2019" name="Database">
        <title>The radish genome database (RadishGD): an integrated information resource for radish genomics.</title>
        <authorList>
            <person name="Yu H.J."/>
            <person name="Baek S."/>
            <person name="Lee Y.J."/>
            <person name="Cho A."/>
            <person name="Mun J.H."/>
        </authorList>
    </citation>
    <scope>NUCLEOTIDE SEQUENCE [LARGE SCALE GENOMIC DNA]</scope>
    <source>
        <strain evidence="3">cv. WK10039</strain>
    </source>
</reference>
<dbReference type="Proteomes" id="UP000504610">
    <property type="component" value="Chromosome 4"/>
</dbReference>
<dbReference type="GeneID" id="108851243"/>
<reference evidence="4" key="2">
    <citation type="submission" date="2025-08" db="UniProtKB">
        <authorList>
            <consortium name="RefSeq"/>
        </authorList>
    </citation>
    <scope>IDENTIFICATION</scope>
    <source>
        <tissue evidence="4">Leaf</tissue>
    </source>
</reference>
<keyword evidence="3" id="KW-1185">Reference proteome</keyword>
<protein>
    <submittedName>
        <fullName evidence="4">Uncharacterized protein LOC108851243</fullName>
    </submittedName>
</protein>
<dbReference type="InterPro" id="IPR044730">
    <property type="entry name" value="RNase_H-like_dom_plant"/>
</dbReference>
<dbReference type="AlphaFoldDB" id="A0A6J0N6B5"/>
<gene>
    <name evidence="4" type="primary">LOC108851243</name>
</gene>
<dbReference type="InterPro" id="IPR002156">
    <property type="entry name" value="RNaseH_domain"/>
</dbReference>
<feature type="domain" description="RNase H type-1" evidence="2">
    <location>
        <begin position="105"/>
        <end position="213"/>
    </location>
</feature>
<evidence type="ECO:0000313" key="4">
    <source>
        <dbReference type="RefSeq" id="XP_018480150.1"/>
    </source>
</evidence>
<keyword evidence="1" id="KW-0472">Membrane</keyword>
<dbReference type="KEGG" id="rsz:108851243"/>
<dbReference type="InterPro" id="IPR012337">
    <property type="entry name" value="RNaseH-like_sf"/>
</dbReference>
<dbReference type="GO" id="GO:0004523">
    <property type="term" value="F:RNA-DNA hybrid ribonuclease activity"/>
    <property type="evidence" value="ECO:0007669"/>
    <property type="project" value="InterPro"/>
</dbReference>
<feature type="transmembrane region" description="Helical" evidence="1">
    <location>
        <begin position="20"/>
        <end position="42"/>
    </location>
</feature>
<dbReference type="SUPFAM" id="SSF53098">
    <property type="entry name" value="Ribonuclease H-like"/>
    <property type="match status" value="1"/>
</dbReference>
<dbReference type="Pfam" id="PF13456">
    <property type="entry name" value="RVT_3"/>
    <property type="match status" value="1"/>
</dbReference>
<evidence type="ECO:0000313" key="3">
    <source>
        <dbReference type="Proteomes" id="UP000504610"/>
    </source>
</evidence>
<dbReference type="RefSeq" id="XP_018480150.1">
    <property type="nucleotide sequence ID" value="XM_018624648.1"/>
</dbReference>
<dbReference type="PANTHER" id="PTHR47074">
    <property type="entry name" value="BNAC02G40300D PROTEIN"/>
    <property type="match status" value="1"/>
</dbReference>
<accession>A0A6J0N6B5</accession>
<dbReference type="PANTHER" id="PTHR47074:SF49">
    <property type="entry name" value="POLYNUCLEOTIDYL TRANSFERASE, RIBONUCLEASE H-LIKE SUPERFAMILY PROTEIN"/>
    <property type="match status" value="1"/>
</dbReference>